<evidence type="ECO:0000256" key="12">
    <source>
        <dbReference type="ARBA" id="ARBA00023239"/>
    </source>
</evidence>
<dbReference type="SUPFAM" id="SSF161084">
    <property type="entry name" value="MAPEG domain-like"/>
    <property type="match status" value="1"/>
</dbReference>
<keyword evidence="10 24" id="KW-0472">Membrane</keyword>
<keyword evidence="13" id="KW-0449">Lipoprotein</keyword>
<evidence type="ECO:0000256" key="21">
    <source>
        <dbReference type="ARBA" id="ARBA00075145"/>
    </source>
</evidence>
<evidence type="ECO:0000256" key="15">
    <source>
        <dbReference type="ARBA" id="ARBA00037916"/>
    </source>
</evidence>
<dbReference type="AlphaFoldDB" id="A0A5B7D004"/>
<dbReference type="PANTHER" id="PTHR10250:SF26">
    <property type="entry name" value="GLUTATHIONE S-TRANSFERASE 3, MITOCHONDRIAL"/>
    <property type="match status" value="1"/>
</dbReference>
<dbReference type="GO" id="GO:0005741">
    <property type="term" value="C:mitochondrial outer membrane"/>
    <property type="evidence" value="ECO:0007669"/>
    <property type="project" value="UniProtKB-SubCell"/>
</dbReference>
<evidence type="ECO:0000256" key="11">
    <source>
        <dbReference type="ARBA" id="ARBA00023139"/>
    </source>
</evidence>
<comment type="catalytic activity">
    <reaction evidence="17">
        <text>(5S)-hydroperoxy-(6E,8Z,11Z,14Z)-eicosatetraenoate + 2 glutathione = (5S)-hydroxy-(6E,8Z,11Z,14Z)-eicosatetraenoate + glutathione disulfide + H2O</text>
        <dbReference type="Rhea" id="RHEA:48620"/>
        <dbReference type="ChEBI" id="CHEBI:15377"/>
        <dbReference type="ChEBI" id="CHEBI:57450"/>
        <dbReference type="ChEBI" id="CHEBI:57925"/>
        <dbReference type="ChEBI" id="CHEBI:58297"/>
        <dbReference type="ChEBI" id="CHEBI:90632"/>
    </reaction>
    <physiologicalReaction direction="left-to-right" evidence="17">
        <dbReference type="Rhea" id="RHEA:48621"/>
    </physiologicalReaction>
</comment>
<dbReference type="Gene3D" id="1.20.120.550">
    <property type="entry name" value="Membrane associated eicosanoid/glutathione metabolism-like domain"/>
    <property type="match status" value="1"/>
</dbReference>
<accession>A0A5B7D004</accession>
<feature type="compositionally biased region" description="Low complexity" evidence="23">
    <location>
        <begin position="46"/>
        <end position="57"/>
    </location>
</feature>
<evidence type="ECO:0000256" key="20">
    <source>
        <dbReference type="ARBA" id="ARBA00069748"/>
    </source>
</evidence>
<evidence type="ECO:0000256" key="16">
    <source>
        <dbReference type="ARBA" id="ARBA00039056"/>
    </source>
</evidence>
<evidence type="ECO:0000313" key="26">
    <source>
        <dbReference type="Proteomes" id="UP000324222"/>
    </source>
</evidence>
<name>A0A5B7D004_PORTR</name>
<feature type="transmembrane region" description="Helical" evidence="24">
    <location>
        <begin position="195"/>
        <end position="213"/>
    </location>
</feature>
<keyword evidence="9" id="KW-0496">Mitochondrion</keyword>
<evidence type="ECO:0000256" key="22">
    <source>
        <dbReference type="ARBA" id="ARBA00076908"/>
    </source>
</evidence>
<keyword evidence="5" id="KW-1000">Mitochondrion outer membrane</keyword>
<comment type="pathway">
    <text evidence="14">Lipid metabolism; leukotriene C4 biosynthesis.</text>
</comment>
<comment type="pathway">
    <text evidence="15">Lipid metabolism; arachidonate metabolism.</text>
</comment>
<dbReference type="Pfam" id="PF01124">
    <property type="entry name" value="MAPEG"/>
    <property type="match status" value="1"/>
</dbReference>
<reference evidence="25 26" key="1">
    <citation type="submission" date="2019-05" db="EMBL/GenBank/DDBJ databases">
        <title>Another draft genome of Portunus trituberculatus and its Hox gene families provides insights of decapod evolution.</title>
        <authorList>
            <person name="Jeong J.-H."/>
            <person name="Song I."/>
            <person name="Kim S."/>
            <person name="Choi T."/>
            <person name="Kim D."/>
            <person name="Ryu S."/>
            <person name="Kim W."/>
        </authorList>
    </citation>
    <scope>NUCLEOTIDE SEQUENCE [LARGE SCALE GENOMIC DNA]</scope>
    <source>
        <tissue evidence="25">Muscle</tissue>
    </source>
</reference>
<evidence type="ECO:0000256" key="2">
    <source>
        <dbReference type="ARBA" id="ARBA00010459"/>
    </source>
</evidence>
<comment type="similarity">
    <text evidence="2">Belongs to the MAPEG family.</text>
</comment>
<evidence type="ECO:0000256" key="8">
    <source>
        <dbReference type="ARBA" id="ARBA00023098"/>
    </source>
</evidence>
<comment type="catalytic activity">
    <reaction evidence="18">
        <text>leukotriene C4 = leukotriene A4 + glutathione</text>
        <dbReference type="Rhea" id="RHEA:17617"/>
        <dbReference type="ChEBI" id="CHEBI:57463"/>
        <dbReference type="ChEBI" id="CHEBI:57925"/>
        <dbReference type="ChEBI" id="CHEBI:57973"/>
        <dbReference type="EC" id="4.4.1.20"/>
    </reaction>
    <physiologicalReaction direction="right-to-left" evidence="18">
        <dbReference type="Rhea" id="RHEA:17619"/>
    </physiologicalReaction>
</comment>
<evidence type="ECO:0000256" key="4">
    <source>
        <dbReference type="ARBA" id="ARBA00022692"/>
    </source>
</evidence>
<dbReference type="GO" id="GO:0006691">
    <property type="term" value="P:leukotriene metabolic process"/>
    <property type="evidence" value="ECO:0007669"/>
    <property type="project" value="UniProtKB-ARBA"/>
</dbReference>
<keyword evidence="8" id="KW-0443">Lipid metabolism</keyword>
<sequence>MPRNYTRPSNAEPILPLPSNVNMMVDSAAPPGGGNRAATGRPFPASGSKTGDSSDSSSFLQVDVCVKDEVLHLGDECRAKMVVIEVQPEYGYCVLVAVGSSFMLIWKAMKVGHLRKKLQIKYPTMYSNDNQLFNCYQRAHQNTLENYPTFLMLLLLGGLQHPVVCAVGGTVWCLGRIAFATGYYTGDPSKRTRGTFAYLGLIAMLYSTGRLATRLLGWY</sequence>
<evidence type="ECO:0000313" key="25">
    <source>
        <dbReference type="EMBL" id="MPC14949.1"/>
    </source>
</evidence>
<feature type="transmembrane region" description="Helical" evidence="24">
    <location>
        <begin position="150"/>
        <end position="174"/>
    </location>
</feature>
<keyword evidence="6 24" id="KW-1133">Transmembrane helix</keyword>
<evidence type="ECO:0000256" key="10">
    <source>
        <dbReference type="ARBA" id="ARBA00023136"/>
    </source>
</evidence>
<dbReference type="EC" id="4.4.1.20" evidence="16"/>
<keyword evidence="3 25" id="KW-0808">Transferase</keyword>
<evidence type="ECO:0000256" key="24">
    <source>
        <dbReference type="SAM" id="Phobius"/>
    </source>
</evidence>
<dbReference type="FunFam" id="1.20.120.550:FF:000004">
    <property type="entry name" value="Microsomal glutathione S-transferase 3"/>
    <property type="match status" value="1"/>
</dbReference>
<evidence type="ECO:0000256" key="7">
    <source>
        <dbReference type="ARBA" id="ARBA00023002"/>
    </source>
</evidence>
<comment type="caution">
    <text evidence="25">The sequence shown here is derived from an EMBL/GenBank/DDBJ whole genome shotgun (WGS) entry which is preliminary data.</text>
</comment>
<dbReference type="InterPro" id="IPR050997">
    <property type="entry name" value="MAPEG"/>
</dbReference>
<feature type="region of interest" description="Disordered" evidence="23">
    <location>
        <begin position="1"/>
        <end position="57"/>
    </location>
</feature>
<evidence type="ECO:0000256" key="17">
    <source>
        <dbReference type="ARBA" id="ARBA00043664"/>
    </source>
</evidence>
<dbReference type="GO" id="GO:0005635">
    <property type="term" value="C:nuclear envelope"/>
    <property type="evidence" value="ECO:0007669"/>
    <property type="project" value="TreeGrafter"/>
</dbReference>
<protein>
    <recommendedName>
        <fullName evidence="20">Glutathione S-transferase 3, mitochondrial</fullName>
        <ecNumber evidence="16">4.4.1.20</ecNumber>
    </recommendedName>
    <alternativeName>
        <fullName evidence="21">Glutathione peroxidase MGST3</fullName>
    </alternativeName>
    <alternativeName>
        <fullName evidence="22">LTC4 synthase MGST3</fullName>
    </alternativeName>
</protein>
<dbReference type="InterPro" id="IPR001129">
    <property type="entry name" value="Membr-assoc_MAPEG"/>
</dbReference>
<comment type="catalytic activity">
    <reaction evidence="19">
        <text>15-deoxy-Delta(12,14)-prostaglandin J2 + glutathione = 15-deoxy-Delta(12,14)-prostaglandin J2-S-(R)-glutathione</text>
        <dbReference type="Rhea" id="RHEA:75963"/>
        <dbReference type="ChEBI" id="CHEBI:57925"/>
        <dbReference type="ChEBI" id="CHEBI:85236"/>
        <dbReference type="ChEBI" id="CHEBI:194498"/>
    </reaction>
    <physiologicalReaction direction="left-to-right" evidence="19">
        <dbReference type="Rhea" id="RHEA:75964"/>
    </physiologicalReaction>
</comment>
<feature type="transmembrane region" description="Helical" evidence="24">
    <location>
        <begin position="90"/>
        <end position="109"/>
    </location>
</feature>
<dbReference type="EMBL" id="VSRR010000391">
    <property type="protein sequence ID" value="MPC14949.1"/>
    <property type="molecule type" value="Genomic_DNA"/>
</dbReference>
<evidence type="ECO:0000256" key="5">
    <source>
        <dbReference type="ARBA" id="ARBA00022787"/>
    </source>
</evidence>
<dbReference type="GO" id="GO:0004364">
    <property type="term" value="F:glutathione transferase activity"/>
    <property type="evidence" value="ECO:0007669"/>
    <property type="project" value="TreeGrafter"/>
</dbReference>
<dbReference type="Proteomes" id="UP000324222">
    <property type="component" value="Unassembled WGS sequence"/>
</dbReference>
<evidence type="ECO:0000256" key="1">
    <source>
        <dbReference type="ARBA" id="ARBA00004374"/>
    </source>
</evidence>
<evidence type="ECO:0000256" key="14">
    <source>
        <dbReference type="ARBA" id="ARBA00037884"/>
    </source>
</evidence>
<dbReference type="GO" id="GO:0005783">
    <property type="term" value="C:endoplasmic reticulum"/>
    <property type="evidence" value="ECO:0007669"/>
    <property type="project" value="TreeGrafter"/>
</dbReference>
<evidence type="ECO:0000256" key="9">
    <source>
        <dbReference type="ARBA" id="ARBA00023128"/>
    </source>
</evidence>
<evidence type="ECO:0000256" key="23">
    <source>
        <dbReference type="SAM" id="MobiDB-lite"/>
    </source>
</evidence>
<organism evidence="25 26">
    <name type="scientific">Portunus trituberculatus</name>
    <name type="common">Swimming crab</name>
    <name type="synonym">Neptunus trituberculatus</name>
    <dbReference type="NCBI Taxonomy" id="210409"/>
    <lineage>
        <taxon>Eukaryota</taxon>
        <taxon>Metazoa</taxon>
        <taxon>Ecdysozoa</taxon>
        <taxon>Arthropoda</taxon>
        <taxon>Crustacea</taxon>
        <taxon>Multicrustacea</taxon>
        <taxon>Malacostraca</taxon>
        <taxon>Eumalacostraca</taxon>
        <taxon>Eucarida</taxon>
        <taxon>Decapoda</taxon>
        <taxon>Pleocyemata</taxon>
        <taxon>Brachyura</taxon>
        <taxon>Eubrachyura</taxon>
        <taxon>Portunoidea</taxon>
        <taxon>Portunidae</taxon>
        <taxon>Portuninae</taxon>
        <taxon>Portunus</taxon>
    </lineage>
</organism>
<keyword evidence="4 24" id="KW-0812">Transmembrane</keyword>
<proteinExistence type="inferred from homology"/>
<keyword evidence="7" id="KW-0560">Oxidoreductase</keyword>
<dbReference type="GO" id="GO:0004464">
    <property type="term" value="F:leukotriene-C4 synthase activity"/>
    <property type="evidence" value="ECO:0007669"/>
    <property type="project" value="UniProtKB-EC"/>
</dbReference>
<evidence type="ECO:0000256" key="6">
    <source>
        <dbReference type="ARBA" id="ARBA00022989"/>
    </source>
</evidence>
<dbReference type="InterPro" id="IPR023352">
    <property type="entry name" value="MAPEG-like_dom_sf"/>
</dbReference>
<evidence type="ECO:0000256" key="3">
    <source>
        <dbReference type="ARBA" id="ARBA00022679"/>
    </source>
</evidence>
<keyword evidence="11" id="KW-0564">Palmitate</keyword>
<gene>
    <name evidence="25" type="primary">Mgst3</name>
    <name evidence="25" type="ORF">E2C01_007729</name>
</gene>
<evidence type="ECO:0000256" key="18">
    <source>
        <dbReference type="ARBA" id="ARBA00049298"/>
    </source>
</evidence>
<keyword evidence="26" id="KW-1185">Reference proteome</keyword>
<evidence type="ECO:0000256" key="13">
    <source>
        <dbReference type="ARBA" id="ARBA00023288"/>
    </source>
</evidence>
<evidence type="ECO:0000256" key="19">
    <source>
        <dbReference type="ARBA" id="ARBA00051411"/>
    </source>
</evidence>
<dbReference type="PANTHER" id="PTHR10250">
    <property type="entry name" value="MICROSOMAL GLUTATHIONE S-TRANSFERASE"/>
    <property type="match status" value="1"/>
</dbReference>
<dbReference type="GO" id="GO:0004602">
    <property type="term" value="F:glutathione peroxidase activity"/>
    <property type="evidence" value="ECO:0007669"/>
    <property type="project" value="TreeGrafter"/>
</dbReference>
<keyword evidence="12" id="KW-0456">Lyase</keyword>
<dbReference type="OrthoDB" id="6077919at2759"/>
<dbReference type="GO" id="GO:0006629">
    <property type="term" value="P:lipid metabolic process"/>
    <property type="evidence" value="ECO:0007669"/>
    <property type="project" value="UniProtKB-KW"/>
</dbReference>
<comment type="subcellular location">
    <subcellularLocation>
        <location evidence="1">Mitochondrion outer membrane</location>
        <topology evidence="1">Multi-pass membrane protein</topology>
    </subcellularLocation>
</comment>